<dbReference type="Proteomes" id="UP000625210">
    <property type="component" value="Unassembled WGS sequence"/>
</dbReference>
<accession>A0A8J2YFF5</accession>
<gene>
    <name evidence="1" type="ORF">GCM10011571_34680</name>
</gene>
<dbReference type="RefSeq" id="WP_188649129.1">
    <property type="nucleotide sequence ID" value="NZ_BMHQ01000022.1"/>
</dbReference>
<proteinExistence type="predicted"/>
<reference evidence="1" key="2">
    <citation type="submission" date="2020-09" db="EMBL/GenBank/DDBJ databases">
        <authorList>
            <person name="Sun Q."/>
            <person name="Zhou Y."/>
        </authorList>
    </citation>
    <scope>NUCLEOTIDE SEQUENCE</scope>
    <source>
        <strain evidence="1">CGMCC 1.15179</strain>
    </source>
</reference>
<dbReference type="EMBL" id="BMHQ01000022">
    <property type="protein sequence ID" value="GGE29605.1"/>
    <property type="molecule type" value="Genomic_DNA"/>
</dbReference>
<sequence length="159" mass="18073">MTLELKPADIILVRGNTFIGDVIEDVTGSAYSHVAGFYDGWQIIEAELFSRVRAADIQPYKERCDIMRCESLEYDQRWKIVAFAFSKLGARYSYSLVVWEAVKHLLNIALPINVKNTYICSTLWRDAYKSVGIDLTPGIKYPTPGDIARSKLLRKVGTY</sequence>
<name>A0A8J2YFF5_9BACL</name>
<evidence type="ECO:0000313" key="1">
    <source>
        <dbReference type="EMBL" id="GGE29605.1"/>
    </source>
</evidence>
<evidence type="ECO:0008006" key="3">
    <source>
        <dbReference type="Google" id="ProtNLM"/>
    </source>
</evidence>
<keyword evidence="2" id="KW-1185">Reference proteome</keyword>
<protein>
    <recommendedName>
        <fullName evidence="3">Permuted papain-like amidase enzyme, YaeF/YiiX, C92 family</fullName>
    </recommendedName>
</protein>
<evidence type="ECO:0000313" key="2">
    <source>
        <dbReference type="Proteomes" id="UP000625210"/>
    </source>
</evidence>
<dbReference type="InterPro" id="IPR038765">
    <property type="entry name" value="Papain-like_cys_pep_sf"/>
</dbReference>
<dbReference type="AlphaFoldDB" id="A0A8J2YFF5"/>
<comment type="caution">
    <text evidence="1">The sequence shown here is derived from an EMBL/GenBank/DDBJ whole genome shotgun (WGS) entry which is preliminary data.</text>
</comment>
<dbReference type="Gene3D" id="3.90.1720.10">
    <property type="entry name" value="endopeptidase domain like (from Nostoc punctiforme)"/>
    <property type="match status" value="1"/>
</dbReference>
<reference evidence="1" key="1">
    <citation type="journal article" date="2014" name="Int. J. Syst. Evol. Microbiol.">
        <title>Complete genome sequence of Corynebacterium casei LMG S-19264T (=DSM 44701T), isolated from a smear-ripened cheese.</title>
        <authorList>
            <consortium name="US DOE Joint Genome Institute (JGI-PGF)"/>
            <person name="Walter F."/>
            <person name="Albersmeier A."/>
            <person name="Kalinowski J."/>
            <person name="Ruckert C."/>
        </authorList>
    </citation>
    <scope>NUCLEOTIDE SEQUENCE</scope>
    <source>
        <strain evidence="1">CGMCC 1.15179</strain>
    </source>
</reference>
<dbReference type="SUPFAM" id="SSF54001">
    <property type="entry name" value="Cysteine proteinases"/>
    <property type="match status" value="1"/>
</dbReference>
<organism evidence="1 2">
    <name type="scientific">Marinithermofilum abyssi</name>
    <dbReference type="NCBI Taxonomy" id="1571185"/>
    <lineage>
        <taxon>Bacteria</taxon>
        <taxon>Bacillati</taxon>
        <taxon>Bacillota</taxon>
        <taxon>Bacilli</taxon>
        <taxon>Bacillales</taxon>
        <taxon>Thermoactinomycetaceae</taxon>
        <taxon>Marinithermofilum</taxon>
    </lineage>
</organism>